<dbReference type="Gene3D" id="3.40.50.2000">
    <property type="entry name" value="Glycogen Phosphorylase B"/>
    <property type="match status" value="2"/>
</dbReference>
<proteinExistence type="predicted"/>
<protein>
    <submittedName>
        <fullName evidence="3">ADP-heptose--LPS heptosyltransferase II, putative</fullName>
    </submittedName>
</protein>
<evidence type="ECO:0000313" key="3">
    <source>
        <dbReference type="EMBL" id="ACJ00190.1"/>
    </source>
</evidence>
<keyword evidence="1" id="KW-0328">Glycosyltransferase</keyword>
<dbReference type="AlphaFoldDB" id="B6IV66"/>
<dbReference type="GO" id="GO:0008713">
    <property type="term" value="F:ADP-heptose-lipopolysaccharide heptosyltransferase activity"/>
    <property type="evidence" value="ECO:0007669"/>
    <property type="project" value="TreeGrafter"/>
</dbReference>
<dbReference type="STRING" id="414684.RC1_2818"/>
<dbReference type="GO" id="GO:0009244">
    <property type="term" value="P:lipopolysaccharide core region biosynthetic process"/>
    <property type="evidence" value="ECO:0007669"/>
    <property type="project" value="TreeGrafter"/>
</dbReference>
<reference evidence="3 4" key="1">
    <citation type="journal article" date="2010" name="BMC Genomics">
        <title>Metabolic flexibility revealed in the genome of the cyst-forming alpha-1 proteobacterium Rhodospirillum centenum.</title>
        <authorList>
            <person name="Lu Y.K."/>
            <person name="Marden J."/>
            <person name="Han M."/>
            <person name="Swingley W.D."/>
            <person name="Mastrian S.D."/>
            <person name="Chowdhury S.R."/>
            <person name="Hao J."/>
            <person name="Helmy T."/>
            <person name="Kim S."/>
            <person name="Kurdoglu A.A."/>
            <person name="Matthies H.J."/>
            <person name="Rollo D."/>
            <person name="Stothard P."/>
            <person name="Blankenship R.E."/>
            <person name="Bauer C.E."/>
            <person name="Touchman J.W."/>
        </authorList>
    </citation>
    <scope>NUCLEOTIDE SEQUENCE [LARGE SCALE GENOMIC DNA]</scope>
    <source>
        <strain evidence="4">ATCC 51521 / SW</strain>
    </source>
</reference>
<evidence type="ECO:0000256" key="1">
    <source>
        <dbReference type="ARBA" id="ARBA00022676"/>
    </source>
</evidence>
<dbReference type="PANTHER" id="PTHR30160">
    <property type="entry name" value="TETRAACYLDISACCHARIDE 4'-KINASE-RELATED"/>
    <property type="match status" value="1"/>
</dbReference>
<dbReference type="SUPFAM" id="SSF53756">
    <property type="entry name" value="UDP-Glycosyltransferase/glycogen phosphorylase"/>
    <property type="match status" value="1"/>
</dbReference>
<dbReference type="HOGENOM" id="CLU_038371_0_2_5"/>
<gene>
    <name evidence="3" type="primary">rfaF</name>
    <name evidence="3" type="ordered locus">RC1_2818</name>
</gene>
<evidence type="ECO:0000256" key="2">
    <source>
        <dbReference type="ARBA" id="ARBA00022679"/>
    </source>
</evidence>
<dbReference type="EMBL" id="CP000613">
    <property type="protein sequence ID" value="ACJ00190.1"/>
    <property type="molecule type" value="Genomic_DNA"/>
</dbReference>
<dbReference type="GO" id="GO:0005829">
    <property type="term" value="C:cytosol"/>
    <property type="evidence" value="ECO:0007669"/>
    <property type="project" value="TreeGrafter"/>
</dbReference>
<dbReference type="KEGG" id="rce:RC1_2818"/>
<organism evidence="3 4">
    <name type="scientific">Rhodospirillum centenum (strain ATCC 51521 / SW)</name>
    <dbReference type="NCBI Taxonomy" id="414684"/>
    <lineage>
        <taxon>Bacteria</taxon>
        <taxon>Pseudomonadati</taxon>
        <taxon>Pseudomonadota</taxon>
        <taxon>Alphaproteobacteria</taxon>
        <taxon>Rhodospirillales</taxon>
        <taxon>Rhodospirillaceae</taxon>
        <taxon>Rhodospirillum</taxon>
    </lineage>
</organism>
<dbReference type="eggNOG" id="COG0859">
    <property type="taxonomic scope" value="Bacteria"/>
</dbReference>
<dbReference type="CAZy" id="GT9">
    <property type="family name" value="Glycosyltransferase Family 9"/>
</dbReference>
<keyword evidence="2" id="KW-0808">Transferase</keyword>
<keyword evidence="4" id="KW-1185">Reference proteome</keyword>
<dbReference type="CDD" id="cd03789">
    <property type="entry name" value="GT9_LPS_heptosyltransferase"/>
    <property type="match status" value="1"/>
</dbReference>
<dbReference type="Pfam" id="PF01075">
    <property type="entry name" value="Glyco_transf_9"/>
    <property type="match status" value="1"/>
</dbReference>
<dbReference type="InterPro" id="IPR002201">
    <property type="entry name" value="Glyco_trans_9"/>
</dbReference>
<name>B6IV66_RHOCS</name>
<sequence length="304" mass="32341">MAGGTARRVLVIRLGALGDLIQCFDAFHAVRARHPGAEIALLTKPAFAGFGRTMPWFDRVWEDGRSRSPAHYWHIRSLLRGARLDVVYDLQAKPRTRLYRRLLWPGPAPRWPVADPAALAGRHNRDRYLAVLAAGGVPDAGAADLSWLAAPVDGVAPAGPFVLLVPGCSPHLPHKRWPPASYAALGRALLEAGTVPVLVGTAADRDAADRILADCPGALDLVGRTSLAQLGSLARRARATVGNDTGPVFLTAAAGCPTLMLMSHHTDPVRSAPWGPRTAWLKRDDLSALPVAEVVAALAGLARV</sequence>
<dbReference type="Proteomes" id="UP000001591">
    <property type="component" value="Chromosome"/>
</dbReference>
<evidence type="ECO:0000313" key="4">
    <source>
        <dbReference type="Proteomes" id="UP000001591"/>
    </source>
</evidence>
<dbReference type="InterPro" id="IPR051199">
    <property type="entry name" value="LPS_LOS_Heptosyltrfase"/>
</dbReference>
<dbReference type="PANTHER" id="PTHR30160:SF1">
    <property type="entry name" value="LIPOPOLYSACCHARIDE 1,2-N-ACETYLGLUCOSAMINETRANSFERASE-RELATED"/>
    <property type="match status" value="1"/>
</dbReference>
<accession>B6IV66</accession>